<keyword evidence="3" id="KW-1133">Transmembrane helix</keyword>
<evidence type="ECO:0000256" key="2">
    <source>
        <dbReference type="SAM" id="MobiDB-lite"/>
    </source>
</evidence>
<evidence type="ECO:0000313" key="5">
    <source>
        <dbReference type="EMBL" id="KAI1510579.1"/>
    </source>
</evidence>
<evidence type="ECO:0000313" key="6">
    <source>
        <dbReference type="Proteomes" id="UP000249757"/>
    </source>
</evidence>
<dbReference type="PROSITE" id="PS51212">
    <property type="entry name" value="WSC"/>
    <property type="match status" value="3"/>
</dbReference>
<gene>
    <name evidence="5" type="ORF">Ptr86124_010384</name>
</gene>
<proteinExistence type="predicted"/>
<dbReference type="SUPFAM" id="SSF81296">
    <property type="entry name" value="E set domains"/>
    <property type="match status" value="1"/>
</dbReference>
<dbReference type="SUPFAM" id="SSF50965">
    <property type="entry name" value="Galactose oxidase, central domain"/>
    <property type="match status" value="1"/>
</dbReference>
<organism evidence="5 6">
    <name type="scientific">Pyrenophora tritici-repentis</name>
    <dbReference type="NCBI Taxonomy" id="45151"/>
    <lineage>
        <taxon>Eukaryota</taxon>
        <taxon>Fungi</taxon>
        <taxon>Dikarya</taxon>
        <taxon>Ascomycota</taxon>
        <taxon>Pezizomycotina</taxon>
        <taxon>Dothideomycetes</taxon>
        <taxon>Pleosporomycetidae</taxon>
        <taxon>Pleosporales</taxon>
        <taxon>Pleosporineae</taxon>
        <taxon>Pleosporaceae</taxon>
        <taxon>Pyrenophora</taxon>
    </lineage>
</organism>
<feature type="domain" description="WSC" evidence="4">
    <location>
        <begin position="71"/>
        <end position="166"/>
    </location>
</feature>
<evidence type="ECO:0000259" key="4">
    <source>
        <dbReference type="PROSITE" id="PS51212"/>
    </source>
</evidence>
<feature type="domain" description="WSC" evidence="4">
    <location>
        <begin position="211"/>
        <end position="305"/>
    </location>
</feature>
<sequence length="964" mass="103485">MPARYDQGVSWPLFINWCPLVALWGIFPISAIRLHSLIVPLMARRQSLGLRLLLLSLVYQVSGQGTTPKTGWNSEGCYVDSVAGRTLSVGMGVTGGMTNAKCKDACRAAGYVLAGTEYAGECFCDNQFRNNGGPAPDGEVGCNMACNGNQTEMCGGSDRLTTFKFYTGGESTASSAAPTVAPSTAVSTANPSVPATSTSAAQPVATGLPKGFEYKGCYVDGPGFRIVNYQQPDDQAMTIASCATKCAAAGYQIAAMEYSYQCFCDNAVRMGGKLAESESDCNTKCAGDQSQTCGGPNRMSIWSSQEPLKVIQAPKPVANVSGWEYQGCITDNVNGQSVFPWKLVNQTANSPQWCLSQCQAFGYMAGGMEYGEECYCGDLDGIEKTGSQVAPESDCNTACSGDPEALCGQGNRLSWYKWTADPLYVFDYPKGNAAGRYEFLVGGPIIPLISQPGINGKISFLEKHGTGEPNTTGAYEFDPSIGGDIFHAFRELRGIKTDIFCAAGLTMPDRAGRQINIGGWSTDSLFGVRIYWPDGSAGVNGTNDWQEDVSTVKLQRGRWYPTGMVMANGSMLIVGGEDGSNGPPVPNMEILPTVGPVYEAQYLRDTDPYNLYPYLVVLPSGGIFIQYYNEARILDEVTLDTVKVLPKVPSSIVDPTGGRTYPLEGTQVLMPQYYPYDAPLEVLICGGAARQPAWGLDNCVSIEPDAPNPQWTLERMPSRRVMSCMATLPDGTFLILNGAEIGAAGFGLADQSNLNAVLYDSRKPKHKRMSIMANTTIARMYHSEAVLMDDGRVLVSGSDPEDQGKHPQEHRLEVFLPPYILSGAPQPTFDLPQNDWIWETDYSFTITSATSGAIKVSLLGSESSTHGSSMGARILFPSFSCAGTSCTVKAPKGPYVAPVGWYRMFVLDGPTPSHAKWIRLGGDPAGLGNWPNAEAFKPLPGVGPVNSPKKTTRSESAVPRSFFG</sequence>
<dbReference type="Proteomes" id="UP000249757">
    <property type="component" value="Unassembled WGS sequence"/>
</dbReference>
<feature type="region of interest" description="Disordered" evidence="2">
    <location>
        <begin position="173"/>
        <end position="201"/>
    </location>
</feature>
<accession>A0A922NAI6</accession>
<dbReference type="EMBL" id="NRDI02000016">
    <property type="protein sequence ID" value="KAI1510579.1"/>
    <property type="molecule type" value="Genomic_DNA"/>
</dbReference>
<dbReference type="Gene3D" id="2.60.40.10">
    <property type="entry name" value="Immunoglobulins"/>
    <property type="match status" value="1"/>
</dbReference>
<keyword evidence="6" id="KW-1185">Reference proteome</keyword>
<dbReference type="InterPro" id="IPR002889">
    <property type="entry name" value="WSC_carb-bd"/>
</dbReference>
<feature type="region of interest" description="Disordered" evidence="2">
    <location>
        <begin position="939"/>
        <end position="964"/>
    </location>
</feature>
<dbReference type="Gene3D" id="2.130.10.80">
    <property type="entry name" value="Galactose oxidase/kelch, beta-propeller"/>
    <property type="match status" value="1"/>
</dbReference>
<feature type="domain" description="WSC" evidence="4">
    <location>
        <begin position="322"/>
        <end position="419"/>
    </location>
</feature>
<dbReference type="InterPro" id="IPR014756">
    <property type="entry name" value="Ig_E-set"/>
</dbReference>
<comment type="caution">
    <text evidence="5">The sequence shown here is derived from an EMBL/GenBank/DDBJ whole genome shotgun (WGS) entry which is preliminary data.</text>
</comment>
<dbReference type="Pfam" id="PF07250">
    <property type="entry name" value="Glyoxal_oxid_N"/>
    <property type="match status" value="1"/>
</dbReference>
<dbReference type="InterPro" id="IPR037293">
    <property type="entry name" value="Gal_Oxidase_central_sf"/>
</dbReference>
<dbReference type="CDD" id="cd02851">
    <property type="entry name" value="E_set_GO_C"/>
    <property type="match status" value="1"/>
</dbReference>
<dbReference type="PANTHER" id="PTHR32208">
    <property type="entry name" value="SECRETED PROTEIN-RELATED"/>
    <property type="match status" value="1"/>
</dbReference>
<dbReference type="SMART" id="SM00321">
    <property type="entry name" value="WSC"/>
    <property type="match status" value="3"/>
</dbReference>
<dbReference type="Pfam" id="PF09118">
    <property type="entry name" value="GO-like_E_set"/>
    <property type="match status" value="1"/>
</dbReference>
<name>A0A922NAI6_9PLEO</name>
<protein>
    <submittedName>
        <fullName evidence="5">Copper radical oxidase</fullName>
    </submittedName>
</protein>
<feature type="transmembrane region" description="Helical" evidence="3">
    <location>
        <begin position="20"/>
        <end position="43"/>
    </location>
</feature>
<feature type="compositionally biased region" description="Polar residues" evidence="2">
    <location>
        <begin position="190"/>
        <end position="201"/>
    </location>
</feature>
<dbReference type="Pfam" id="PF01822">
    <property type="entry name" value="WSC"/>
    <property type="match status" value="3"/>
</dbReference>
<keyword evidence="3" id="KW-0472">Membrane</keyword>
<reference evidence="6" key="1">
    <citation type="journal article" date="2022" name="Microb. Genom.">
        <title>A global pangenome for the wheat fungal pathogen Pyrenophora tritici-repentis and prediction of effector protein structural homology.</title>
        <authorList>
            <person name="Moolhuijzen P.M."/>
            <person name="See P.T."/>
            <person name="Shi G."/>
            <person name="Powell H.R."/>
            <person name="Cockram J."/>
            <person name="Jorgensen L.N."/>
            <person name="Benslimane H."/>
            <person name="Strelkov S.E."/>
            <person name="Turner J."/>
            <person name="Liu Z."/>
            <person name="Moffat C.S."/>
        </authorList>
    </citation>
    <scope>NUCLEOTIDE SEQUENCE [LARGE SCALE GENOMIC DNA]</scope>
</reference>
<dbReference type="InterPro" id="IPR013783">
    <property type="entry name" value="Ig-like_fold"/>
</dbReference>
<dbReference type="InterPro" id="IPR011043">
    <property type="entry name" value="Gal_Oxase/kelch_b-propeller"/>
</dbReference>
<evidence type="ECO:0000256" key="1">
    <source>
        <dbReference type="ARBA" id="ARBA00022729"/>
    </source>
</evidence>
<feature type="compositionally biased region" description="Low complexity" evidence="2">
    <location>
        <begin position="173"/>
        <end position="189"/>
    </location>
</feature>
<dbReference type="AlphaFoldDB" id="A0A922NAI6"/>
<dbReference type="InterPro" id="IPR009880">
    <property type="entry name" value="Glyoxal_oxidase_N"/>
</dbReference>
<dbReference type="InterPro" id="IPR015202">
    <property type="entry name" value="GO-like_E_set"/>
</dbReference>
<keyword evidence="1" id="KW-0732">Signal</keyword>
<dbReference type="OrthoDB" id="2019572at2759"/>
<dbReference type="PANTHER" id="PTHR32208:SF105">
    <property type="entry name" value="COPPER RADICAL OXIDASE"/>
    <property type="match status" value="1"/>
</dbReference>
<evidence type="ECO:0000256" key="3">
    <source>
        <dbReference type="SAM" id="Phobius"/>
    </source>
</evidence>
<keyword evidence="3" id="KW-0812">Transmembrane</keyword>